<protein>
    <recommendedName>
        <fullName evidence="1">Aminoglycoside phosphotransferase domain-containing protein</fullName>
    </recommendedName>
</protein>
<evidence type="ECO:0000259" key="1">
    <source>
        <dbReference type="Pfam" id="PF01636"/>
    </source>
</evidence>
<name>A0A1F6GF40_9PROT</name>
<dbReference type="InterPro" id="IPR011009">
    <property type="entry name" value="Kinase-like_dom_sf"/>
</dbReference>
<dbReference type="SUPFAM" id="SSF56112">
    <property type="entry name" value="Protein kinase-like (PK-like)"/>
    <property type="match status" value="1"/>
</dbReference>
<dbReference type="InterPro" id="IPR002575">
    <property type="entry name" value="Aminoglycoside_PTrfase"/>
</dbReference>
<accession>A0A1F6GF40</accession>
<feature type="domain" description="Aminoglycoside phosphotransferase" evidence="1">
    <location>
        <begin position="46"/>
        <end position="238"/>
    </location>
</feature>
<dbReference type="EMBL" id="MFNE01000010">
    <property type="protein sequence ID" value="OGG96709.1"/>
    <property type="molecule type" value="Genomic_DNA"/>
</dbReference>
<dbReference type="Gene3D" id="3.90.1200.10">
    <property type="match status" value="1"/>
</dbReference>
<gene>
    <name evidence="2" type="ORF">A2527_03905</name>
</gene>
<evidence type="ECO:0000313" key="2">
    <source>
        <dbReference type="EMBL" id="OGG96709.1"/>
    </source>
</evidence>
<sequence>MDLLKQMAEKQLGQKVQLEPLVGDGSDRIICRLRVEGQTIIGIYHENLEENRDFLLFTKEMAAIGLPVPKILQVAEDEKRYLLEDLGPNNLAQQMDIWRDSGENSRFLNAYHEVLHWLPLMQVGMAHQLGVHLKNRVMDKNQLISDLIYFETNYIKLFGYESDYTDLVKEELYSQVIEPIAQLEGAFFVYRDFQARNFMWHQEKIYFIDYQSGMLGNKYYDLASMLYASRSGLSEKQRTLLLYHAFQKIGQGESKAQFEENFYLVLLLRRFRSLGSYGFLGQVKKKSGFLESIAPSLREMKGLFEKRAIQGRFPQTAAMIDQFIKKQS</sequence>
<dbReference type="Pfam" id="PF01636">
    <property type="entry name" value="APH"/>
    <property type="match status" value="1"/>
</dbReference>
<comment type="caution">
    <text evidence="2">The sequence shown here is derived from an EMBL/GenBank/DDBJ whole genome shotgun (WGS) entry which is preliminary data.</text>
</comment>
<reference evidence="2 3" key="1">
    <citation type="journal article" date="2016" name="Nat. Commun.">
        <title>Thousands of microbial genomes shed light on interconnected biogeochemical processes in an aquifer system.</title>
        <authorList>
            <person name="Anantharaman K."/>
            <person name="Brown C.T."/>
            <person name="Hug L.A."/>
            <person name="Sharon I."/>
            <person name="Castelle C.J."/>
            <person name="Probst A.J."/>
            <person name="Thomas B.C."/>
            <person name="Singh A."/>
            <person name="Wilkins M.J."/>
            <person name="Karaoz U."/>
            <person name="Brodie E.L."/>
            <person name="Williams K.H."/>
            <person name="Hubbard S.S."/>
            <person name="Banfield J.F."/>
        </authorList>
    </citation>
    <scope>NUCLEOTIDE SEQUENCE [LARGE SCALE GENOMIC DNA]</scope>
</reference>
<evidence type="ECO:0000313" key="3">
    <source>
        <dbReference type="Proteomes" id="UP000178449"/>
    </source>
</evidence>
<proteinExistence type="predicted"/>
<dbReference type="STRING" id="1817772.A2527_03905"/>
<dbReference type="AlphaFoldDB" id="A0A1F6GF40"/>
<organism evidence="2 3">
    <name type="scientific">Candidatus Lambdaproteobacteria bacterium RIFOXYD2_FULL_50_16</name>
    <dbReference type="NCBI Taxonomy" id="1817772"/>
    <lineage>
        <taxon>Bacteria</taxon>
        <taxon>Pseudomonadati</taxon>
        <taxon>Pseudomonadota</taxon>
        <taxon>Candidatus Lambdaproteobacteria</taxon>
    </lineage>
</organism>
<dbReference type="Gene3D" id="3.30.200.20">
    <property type="entry name" value="Phosphorylase Kinase, domain 1"/>
    <property type="match status" value="1"/>
</dbReference>
<dbReference type="Proteomes" id="UP000178449">
    <property type="component" value="Unassembled WGS sequence"/>
</dbReference>